<accession>A0AAE2SZG5</accession>
<dbReference type="Proteomes" id="UP000538507">
    <property type="component" value="Unassembled WGS sequence"/>
</dbReference>
<dbReference type="AlphaFoldDB" id="A0AAE2SZG5"/>
<dbReference type="EMBL" id="JACIGO010000009">
    <property type="protein sequence ID" value="MBB4293365.1"/>
    <property type="molecule type" value="Genomic_DNA"/>
</dbReference>
<comment type="caution">
    <text evidence="2">The sequence shown here is derived from an EMBL/GenBank/DDBJ whole genome shotgun (WGS) entry which is preliminary data.</text>
</comment>
<sequence>MLEITEREGPDAAPGDAALLVAIMQFEDTFEADRLADRRNVSLVLVPAFGADERAAESIISRISAGSTAAILASASAPAPARRGSAARATQREPSTSASSSSSENIIGGSMKPGFST</sequence>
<protein>
    <submittedName>
        <fullName evidence="2">Uncharacterized protein</fullName>
    </submittedName>
</protein>
<organism evidence="2 3">
    <name type="scientific">Rhizobium leguminosarum</name>
    <dbReference type="NCBI Taxonomy" id="384"/>
    <lineage>
        <taxon>Bacteria</taxon>
        <taxon>Pseudomonadati</taxon>
        <taxon>Pseudomonadota</taxon>
        <taxon>Alphaproteobacteria</taxon>
        <taxon>Hyphomicrobiales</taxon>
        <taxon>Rhizobiaceae</taxon>
        <taxon>Rhizobium/Agrobacterium group</taxon>
        <taxon>Rhizobium</taxon>
    </lineage>
</organism>
<gene>
    <name evidence="2" type="ORF">GGE16_005452</name>
</gene>
<evidence type="ECO:0000313" key="2">
    <source>
        <dbReference type="EMBL" id="MBB4293365.1"/>
    </source>
</evidence>
<evidence type="ECO:0000256" key="1">
    <source>
        <dbReference type="SAM" id="MobiDB-lite"/>
    </source>
</evidence>
<feature type="compositionally biased region" description="Low complexity" evidence="1">
    <location>
        <begin position="76"/>
        <end position="103"/>
    </location>
</feature>
<name>A0AAE2SZG5_RHILE</name>
<reference evidence="2 3" key="1">
    <citation type="submission" date="2020-08" db="EMBL/GenBank/DDBJ databases">
        <title>Genomic Encyclopedia of Type Strains, Phase IV (KMG-V): Genome sequencing to study the core and pangenomes of soil and plant-associated prokaryotes.</title>
        <authorList>
            <person name="Whitman W."/>
        </authorList>
    </citation>
    <scope>NUCLEOTIDE SEQUENCE [LARGE SCALE GENOMIC DNA]</scope>
    <source>
        <strain evidence="2 3">SEMIA 415</strain>
    </source>
</reference>
<evidence type="ECO:0000313" key="3">
    <source>
        <dbReference type="Proteomes" id="UP000538507"/>
    </source>
</evidence>
<proteinExistence type="predicted"/>
<feature type="region of interest" description="Disordered" evidence="1">
    <location>
        <begin position="76"/>
        <end position="117"/>
    </location>
</feature>